<feature type="domain" description="Ig-like" evidence="9">
    <location>
        <begin position="512"/>
        <end position="620"/>
    </location>
</feature>
<evidence type="ECO:0000256" key="1">
    <source>
        <dbReference type="ARBA" id="ARBA00022729"/>
    </source>
</evidence>
<dbReference type="SMART" id="SM00406">
    <property type="entry name" value="IGv"/>
    <property type="match status" value="10"/>
</dbReference>
<dbReference type="SUPFAM" id="SSF48726">
    <property type="entry name" value="Immunoglobulin"/>
    <property type="match status" value="15"/>
</dbReference>
<keyword evidence="7" id="KW-1279">T cell receptor</keyword>
<dbReference type="SMART" id="SM00409">
    <property type="entry name" value="IG"/>
    <property type="match status" value="11"/>
</dbReference>
<comment type="caution">
    <text evidence="10">The sequence shown here is derived from an EMBL/GenBank/DDBJ whole genome shotgun (WGS) entry which is preliminary data.</text>
</comment>
<feature type="compositionally biased region" description="Basic and acidic residues" evidence="8">
    <location>
        <begin position="1327"/>
        <end position="1353"/>
    </location>
</feature>
<dbReference type="GO" id="GO:0042101">
    <property type="term" value="C:T cell receptor complex"/>
    <property type="evidence" value="ECO:0007669"/>
    <property type="project" value="UniProtKB-KW"/>
</dbReference>
<proteinExistence type="predicted"/>
<sequence length="1918" mass="212552">MAGPGQPAFKVPCHQSPPTVATGMGIQFQKKCLSVRVGDGIKCQKKKNRDQVATRAQTLTSYTQESEDETALHGLGNELIRDVSTGYLRLVAVSSGHHPLVIDEGTTTEVVASVQGHLQRTCHLEHCSLVFLPPESKSWARALPVCPESTMGSRLLCCVALCFLGAGSLDTAVFQTPKYLITRVGNKKSLSCEQKLNHNAMYWYKQDSKQLLKIMFSYSNKELILNETVPSRFLPESPDKAHLKLHVSSLEPEYPLEDATHPDSTMGCKLLCCVALCLLRTVLMDTGITQTPRHLVMGMRNKKSLECKQHLGHNSMYWYKQSAQKPPELMFIYNYKELVENNTVPKRFSPECPDSSQLYLHVDALEPEDSAEYLCASSKDTALQSHLLPVQKPPGSSQETLLSPSLTGPVDSEVTQTPRHLTKARGQTVTLGCSPISGHLAVSWYQQAQGQGLQFLIEYYNGEERAKGNIPDRFSGQQFDDYISKLTMSSLEPEGLCPVSLCQQLSTALQSPVDSGVMQTPKHLIKARKQKVTLRCSYISGHLYVYWYQQAQNQGPQFLTEYYNREERTKGNMPDRFSVQQFSDYRSELTMSSLELTDSALYLCASSADTALHAQQPAVQKASSPAQEVTREFSALLLEVDSTYSGLLMYNNVRWLSRGKVLERFVECFEEIKHTDPEENSICPAPAMAICHLSCVAFCLLQAGLVNAAITQIPKFQIWKTGQKVTLKCAQDMSHTYMCWYRQDLGHGMRLIHYSVGSMAAGVTQSPRHVIKGQGGKAILKCHPISGHKYVYWYQQALGQGPEFLISKEAPDKSGMPKERFSAERPGGSYSTLKIQPAEQGDSAVYLCASSLTTAWHSSVAAGVTQSPRHLIKSRGAEAVLKCQPISGHSRILDAQITQSPSYKVVGTEKNVTLSCHQTNNRDIMYWYRQDLSHELRLIYYSIGAGITAKGDGADGYSVSRSNTENFDLTLESTTLSQTSVYICASRSVAAGVTQSPRHLIKSRGAEAVLKCHPISGHNTVYWYQQALGQGPQFLISFYEKEEGQKGNIPDRFSGKQFDNYSSVLAMSTLQLGDSAVYLCASSLDTALQGILDARITQSPRYKVTGTEKKVTLRCHQTDNQNVMYWYRQDLGHGLRLIQYSFGVGSIEKGDVPEGYSVTRPNTENFALTLDSATLSQTSVYFCASTQHSQQHLQTEECLEQPEPVQEVQGACGAYKDSDIRTVTSRQALYSAQREGQSLCALIPNTRAQSWEMASLVLSKSSRGPQLLGCMALCLLGAGSVAAGVTQSPRHVIKGHGGKAVLKCHPISGHRRHLNARITQSPTYKVTGREKKNKDAPDTSGMPKERFSAERPDGSYSTLKIQPAEQGDSAVYLCASSLTTAGPWLLCCVALCLLGAGSVTAGVTQSPRHLIKSRGAEAVLKCHPISGHDTVYWYQQAPGQGPEFLISFFEKEERQKGNIPDRFSGKQFDNYSSELAMSTLQLGDSAVYLCASSLDTALQGHLDARITQSPRYKVTQTEKKVTIKCHQTDNHDYMYWYRQDLGHGLTLIHYSYGIGSIELTAGGVAQSPRHKVIEKSQAVALWCNPISGHQTLYWYQQTPGQGLGLLVHFENEDAVDDSRLPKNRFSAERPKRADSTLMIHRAELELTEAGVSQTPRNKVTKMRQEGLLWVKPPLSHPAMAARLLCCVVLCLLGVEHTDAGVAQTPRHKLIKMGQAVTLNCEPISGHSDLYWYRQTSLQELNFLIYFNNKAPIDDTGMPKERFSAKMPNGSFSTLKIQPTEVGDSAVYLCASSLATALQSYTGAMVTQNPRYQVTRIGKPVTLSCAQDLNHDVMYWYQQKRSQAPKLLFYYYDQEFINETDTSDNFQPSRLNASFCSLGIRSPGLGDSAVYLCASSKYTELERYLLSAHKPVSRSKSPL</sequence>
<evidence type="ECO:0000313" key="10">
    <source>
        <dbReference type="EMBL" id="KAK1335068.1"/>
    </source>
</evidence>
<dbReference type="GO" id="GO:0002250">
    <property type="term" value="P:adaptive immune response"/>
    <property type="evidence" value="ECO:0007669"/>
    <property type="project" value="UniProtKB-KW"/>
</dbReference>
<feature type="domain" description="Ig-like" evidence="9">
    <location>
        <begin position="1401"/>
        <end position="1507"/>
    </location>
</feature>
<feature type="domain" description="Ig-like" evidence="9">
    <location>
        <begin position="298"/>
        <end position="391"/>
    </location>
</feature>
<dbReference type="InterPro" id="IPR050413">
    <property type="entry name" value="TCR_beta_variable"/>
</dbReference>
<feature type="domain" description="Ig-like" evidence="9">
    <location>
        <begin position="991"/>
        <end position="1097"/>
    </location>
</feature>
<evidence type="ECO:0000256" key="8">
    <source>
        <dbReference type="SAM" id="MobiDB-lite"/>
    </source>
</evidence>
<feature type="region of interest" description="Disordered" evidence="8">
    <location>
        <begin position="1325"/>
        <end position="1355"/>
    </location>
</feature>
<evidence type="ECO:0000256" key="2">
    <source>
        <dbReference type="ARBA" id="ARBA00022859"/>
    </source>
</evidence>
<keyword evidence="3" id="KW-1064">Adaptive immunity</keyword>
<keyword evidence="2" id="KW-0391">Immunity</keyword>
<dbReference type="EMBL" id="JAULJE010000014">
    <property type="protein sequence ID" value="KAK1335068.1"/>
    <property type="molecule type" value="Genomic_DNA"/>
</dbReference>
<feature type="region of interest" description="Disordered" evidence="8">
    <location>
        <begin position="390"/>
        <end position="413"/>
    </location>
</feature>
<evidence type="ECO:0000259" key="9">
    <source>
        <dbReference type="PROSITE" id="PS50835"/>
    </source>
</evidence>
<dbReference type="PANTHER" id="PTHR23268:SF14">
    <property type="entry name" value="T CELL RECEPTOR BETA VARIABLE 12-3-RELATED"/>
    <property type="match status" value="1"/>
</dbReference>
<gene>
    <name evidence="10" type="ORF">QTO34_004644</name>
</gene>
<reference evidence="10" key="1">
    <citation type="submission" date="2023-06" db="EMBL/GenBank/DDBJ databases">
        <title>Reference genome for the Northern bat (Eptesicus nilssonii), a most northern bat species.</title>
        <authorList>
            <person name="Laine V.N."/>
            <person name="Pulliainen A.T."/>
            <person name="Lilley T.M."/>
        </authorList>
    </citation>
    <scope>NUCLEOTIDE SEQUENCE</scope>
    <source>
        <strain evidence="10">BLF_Eptnil</strain>
        <tissue evidence="10">Kidney</tissue>
    </source>
</reference>
<evidence type="ECO:0000313" key="11">
    <source>
        <dbReference type="Proteomes" id="UP001177744"/>
    </source>
</evidence>
<evidence type="ECO:0000256" key="4">
    <source>
        <dbReference type="ARBA" id="ARBA00023157"/>
    </source>
</evidence>
<keyword evidence="4" id="KW-1015">Disulfide bond</keyword>
<keyword evidence="11" id="KW-1185">Reference proteome</keyword>
<dbReference type="InterPro" id="IPR007110">
    <property type="entry name" value="Ig-like_dom"/>
</dbReference>
<feature type="domain" description="Ig-like" evidence="9">
    <location>
        <begin position="1699"/>
        <end position="1806"/>
    </location>
</feature>
<keyword evidence="6" id="KW-0393">Immunoglobulin domain</keyword>
<dbReference type="GO" id="GO:0007166">
    <property type="term" value="P:cell surface receptor signaling pathway"/>
    <property type="evidence" value="ECO:0007669"/>
    <property type="project" value="TreeGrafter"/>
</dbReference>
<evidence type="ECO:0000256" key="5">
    <source>
        <dbReference type="ARBA" id="ARBA00023170"/>
    </source>
</evidence>
<dbReference type="Gene3D" id="2.60.40.10">
    <property type="entry name" value="Immunoglobulins"/>
    <property type="match status" value="15"/>
</dbReference>
<feature type="domain" description="Ig-like" evidence="9">
    <location>
        <begin position="761"/>
        <end position="865"/>
    </location>
</feature>
<dbReference type="Pfam" id="PF07686">
    <property type="entry name" value="V-set"/>
    <property type="match status" value="9"/>
</dbReference>
<keyword evidence="1" id="KW-0732">Signal</keyword>
<dbReference type="InterPro" id="IPR013783">
    <property type="entry name" value="Ig-like_fold"/>
</dbReference>
<organism evidence="10 11">
    <name type="scientific">Cnephaeus nilssonii</name>
    <name type="common">Northern bat</name>
    <name type="synonym">Eptesicus nilssonii</name>
    <dbReference type="NCBI Taxonomy" id="3371016"/>
    <lineage>
        <taxon>Eukaryota</taxon>
        <taxon>Metazoa</taxon>
        <taxon>Chordata</taxon>
        <taxon>Craniata</taxon>
        <taxon>Vertebrata</taxon>
        <taxon>Euteleostomi</taxon>
        <taxon>Mammalia</taxon>
        <taxon>Eutheria</taxon>
        <taxon>Laurasiatheria</taxon>
        <taxon>Chiroptera</taxon>
        <taxon>Yangochiroptera</taxon>
        <taxon>Vespertilionidae</taxon>
        <taxon>Cnephaeus</taxon>
    </lineage>
</organism>
<dbReference type="InterPro" id="IPR036179">
    <property type="entry name" value="Ig-like_dom_sf"/>
</dbReference>
<feature type="compositionally biased region" description="Polar residues" evidence="8">
    <location>
        <begin position="394"/>
        <end position="406"/>
    </location>
</feature>
<evidence type="ECO:0000256" key="7">
    <source>
        <dbReference type="ARBA" id="ARBA00043266"/>
    </source>
</evidence>
<dbReference type="PANTHER" id="PTHR23268">
    <property type="entry name" value="T-CELL RECEPTOR BETA CHAIN"/>
    <property type="match status" value="1"/>
</dbReference>
<dbReference type="Proteomes" id="UP001177744">
    <property type="component" value="Unassembled WGS sequence"/>
</dbReference>
<dbReference type="FunFam" id="2.60.40.10:FF:002491">
    <property type="entry name" value="T cell receptor beta variable 12-4"/>
    <property type="match status" value="1"/>
</dbReference>
<evidence type="ECO:0000256" key="3">
    <source>
        <dbReference type="ARBA" id="ARBA00023130"/>
    </source>
</evidence>
<dbReference type="InterPro" id="IPR003599">
    <property type="entry name" value="Ig_sub"/>
</dbReference>
<dbReference type="PROSITE" id="PS50835">
    <property type="entry name" value="IG_LIKE"/>
    <property type="match status" value="7"/>
</dbReference>
<dbReference type="InterPro" id="IPR013106">
    <property type="entry name" value="Ig_V-set"/>
</dbReference>
<protein>
    <recommendedName>
        <fullName evidence="9">Ig-like domain-containing protein</fullName>
    </recommendedName>
</protein>
<keyword evidence="5" id="KW-0675">Receptor</keyword>
<accession>A0AA40LKJ3</accession>
<feature type="domain" description="Ig-like" evidence="9">
    <location>
        <begin position="1106"/>
        <end position="1200"/>
    </location>
</feature>
<name>A0AA40LKJ3_CNENI</name>
<evidence type="ECO:0000256" key="6">
    <source>
        <dbReference type="ARBA" id="ARBA00023319"/>
    </source>
</evidence>